<keyword evidence="2" id="KW-1185">Reference proteome</keyword>
<gene>
    <name evidence="1" type="ORF">DDE18_20170</name>
</gene>
<dbReference type="AlphaFoldDB" id="A0A2T8F5Z4"/>
<comment type="caution">
    <text evidence="1">The sequence shown here is derived from an EMBL/GenBank/DDBJ whole genome shotgun (WGS) entry which is preliminary data.</text>
</comment>
<name>A0A2T8F5Z4_9ACTN</name>
<accession>A0A2T8F5Z4</accession>
<dbReference type="EMBL" id="QDGZ01000010">
    <property type="protein sequence ID" value="PVG81126.1"/>
    <property type="molecule type" value="Genomic_DNA"/>
</dbReference>
<reference evidence="1 2" key="1">
    <citation type="submission" date="2018-04" db="EMBL/GenBank/DDBJ databases">
        <title>Genome of Nocardioides gansuensis WSJ-1.</title>
        <authorList>
            <person name="Wu S."/>
            <person name="Wang G."/>
        </authorList>
    </citation>
    <scope>NUCLEOTIDE SEQUENCE [LARGE SCALE GENOMIC DNA]</scope>
    <source>
        <strain evidence="1 2">WSJ-1</strain>
    </source>
</reference>
<proteinExistence type="predicted"/>
<sequence>MVRIQQGHSTAYRRPFELAPGPTLEVGASHTKCDIAYEVAAARPTFLVGPDHGLVPLDWNSPMIREVLPIIVFVWLHLLTRRTPMGRKEMQAVRSPDRVGRRTPGTAAYGCLGAEMGDEPAVDTCFQPRPSRLECLMRKRNERVVRR</sequence>
<dbReference type="Proteomes" id="UP000246018">
    <property type="component" value="Unassembled WGS sequence"/>
</dbReference>
<dbReference type="OrthoDB" id="9808049at2"/>
<organism evidence="1 2">
    <name type="scientific">Nocardioides gansuensis</name>
    <dbReference type="NCBI Taxonomy" id="2138300"/>
    <lineage>
        <taxon>Bacteria</taxon>
        <taxon>Bacillati</taxon>
        <taxon>Actinomycetota</taxon>
        <taxon>Actinomycetes</taxon>
        <taxon>Propionibacteriales</taxon>
        <taxon>Nocardioidaceae</taxon>
        <taxon>Nocardioides</taxon>
    </lineage>
</organism>
<evidence type="ECO:0000313" key="1">
    <source>
        <dbReference type="EMBL" id="PVG81126.1"/>
    </source>
</evidence>
<protein>
    <submittedName>
        <fullName evidence="1">Uncharacterized protein</fullName>
    </submittedName>
</protein>
<evidence type="ECO:0000313" key="2">
    <source>
        <dbReference type="Proteomes" id="UP000246018"/>
    </source>
</evidence>